<proteinExistence type="inferred from homology"/>
<dbReference type="InterPro" id="IPR002876">
    <property type="entry name" value="Transcrip_reg_TACO1-like"/>
</dbReference>
<reference evidence="6 7" key="1">
    <citation type="submission" date="2017-09" db="EMBL/GenBank/DDBJ databases">
        <title>Depth-based differentiation of microbial function through sediment-hosted aquifers and enrichment of novel symbionts in the deep terrestrial subsurface.</title>
        <authorList>
            <person name="Probst A.J."/>
            <person name="Ladd B."/>
            <person name="Jarett J.K."/>
            <person name="Geller-Mcgrath D.E."/>
            <person name="Sieber C.M."/>
            <person name="Emerson J.B."/>
            <person name="Anantharaman K."/>
            <person name="Thomas B.C."/>
            <person name="Malmstrom R."/>
            <person name="Stieglmeier M."/>
            <person name="Klingl A."/>
            <person name="Woyke T."/>
            <person name="Ryan C.M."/>
            <person name="Banfield J.F."/>
        </authorList>
    </citation>
    <scope>NUCLEOTIDE SEQUENCE [LARGE SCALE GENOMIC DNA]</scope>
    <source>
        <strain evidence="6">CG23_combo_of_CG06-09_8_20_14_all_42_19</strain>
    </source>
</reference>
<keyword evidence="2" id="KW-0805">Transcription regulation</keyword>
<comment type="caution">
    <text evidence="6">The sequence shown here is derived from an EMBL/GenBank/DDBJ whole genome shotgun (WGS) entry which is preliminary data.</text>
</comment>
<dbReference type="GO" id="GO:0005737">
    <property type="term" value="C:cytoplasm"/>
    <property type="evidence" value="ECO:0007669"/>
    <property type="project" value="UniProtKB-ARBA"/>
</dbReference>
<accession>A0A2H0AL39</accession>
<dbReference type="SUPFAM" id="SSF75625">
    <property type="entry name" value="YebC-like"/>
    <property type="match status" value="1"/>
</dbReference>
<dbReference type="InterPro" id="IPR048300">
    <property type="entry name" value="TACO1_YebC-like_2nd/3rd_dom"/>
</dbReference>
<dbReference type="PANTHER" id="PTHR12532">
    <property type="entry name" value="TRANSLATIONAL ACTIVATOR OF CYTOCHROME C OXIDASE 1"/>
    <property type="match status" value="1"/>
</dbReference>
<evidence type="ECO:0000259" key="4">
    <source>
        <dbReference type="Pfam" id="PF01709"/>
    </source>
</evidence>
<evidence type="ECO:0000313" key="7">
    <source>
        <dbReference type="Proteomes" id="UP000230007"/>
    </source>
</evidence>
<feature type="domain" description="TACO1/YebC-like second and third" evidence="4">
    <location>
        <begin position="77"/>
        <end position="129"/>
    </location>
</feature>
<dbReference type="InterPro" id="IPR029072">
    <property type="entry name" value="YebC-like"/>
</dbReference>
<protein>
    <submittedName>
        <fullName evidence="6">YebC/PmpR family DNA-binding transcriptional regulator</fullName>
    </submittedName>
</protein>
<dbReference type="EMBL" id="PCSK01000029">
    <property type="protein sequence ID" value="PIP46117.1"/>
    <property type="molecule type" value="Genomic_DNA"/>
</dbReference>
<dbReference type="FunFam" id="1.10.10.200:FF:000002">
    <property type="entry name" value="Probable transcriptional regulatory protein CLM62_37755"/>
    <property type="match status" value="1"/>
</dbReference>
<dbReference type="Pfam" id="PF20772">
    <property type="entry name" value="TACO1_YebC_N"/>
    <property type="match status" value="1"/>
</dbReference>
<dbReference type="Pfam" id="PF01709">
    <property type="entry name" value="Transcrip_reg"/>
    <property type="match status" value="1"/>
</dbReference>
<evidence type="ECO:0000256" key="1">
    <source>
        <dbReference type="ARBA" id="ARBA00008724"/>
    </source>
</evidence>
<organism evidence="6 7">
    <name type="scientific">Candidatus Colwellbacteria bacterium CG23_combo_of_CG06-09_8_20_14_all_42_19</name>
    <dbReference type="NCBI Taxonomy" id="1974541"/>
    <lineage>
        <taxon>Bacteria</taxon>
        <taxon>Candidatus Colwelliibacteriota</taxon>
    </lineage>
</organism>
<dbReference type="Gene3D" id="3.30.70.980">
    <property type="match status" value="1"/>
</dbReference>
<feature type="domain" description="TACO1/YebC-like N-terminal" evidence="5">
    <location>
        <begin position="5"/>
        <end position="72"/>
    </location>
</feature>
<dbReference type="AlphaFoldDB" id="A0A2H0AL39"/>
<dbReference type="InterPro" id="IPR026564">
    <property type="entry name" value="Transcrip_reg_TACO1-like_dom3"/>
</dbReference>
<keyword evidence="6" id="KW-0238">DNA-binding</keyword>
<dbReference type="InterPro" id="IPR017856">
    <property type="entry name" value="Integrase-like_N"/>
</dbReference>
<evidence type="ECO:0000256" key="3">
    <source>
        <dbReference type="ARBA" id="ARBA00023163"/>
    </source>
</evidence>
<gene>
    <name evidence="6" type="ORF">COX15_01450</name>
</gene>
<dbReference type="GO" id="GO:0003677">
    <property type="term" value="F:DNA binding"/>
    <property type="evidence" value="ECO:0007669"/>
    <property type="project" value="UniProtKB-KW"/>
</dbReference>
<dbReference type="PANTHER" id="PTHR12532:SF0">
    <property type="entry name" value="TRANSLATIONAL ACTIVATOR OF CYTOCHROME C OXIDASE 1"/>
    <property type="match status" value="1"/>
</dbReference>
<name>A0A2H0AL39_9BACT</name>
<evidence type="ECO:0000313" key="6">
    <source>
        <dbReference type="EMBL" id="PIP46117.1"/>
    </source>
</evidence>
<dbReference type="InterPro" id="IPR049083">
    <property type="entry name" value="TACO1_YebC_N"/>
</dbReference>
<sequence length="175" mass="19933">MSGHNKWKQIKHKKEAVDKKRGQLFVKLLNAVRIAAKDEPNSDFNPRLRTVIEKAKKAHVPQENIERALKQSDNKNLEEVVVEAYGPAGSAIIIEAITDNTNRTINEIKNILSDYGAKFAEQGSVRWAFLPPSNIDTLWQPKFKQELSLKDQQKFNELIEALEEQNDVQKISTNA</sequence>
<comment type="similarity">
    <text evidence="1">Belongs to the TACO1 family.</text>
</comment>
<evidence type="ECO:0000259" key="5">
    <source>
        <dbReference type="Pfam" id="PF20772"/>
    </source>
</evidence>
<keyword evidence="3" id="KW-0804">Transcription</keyword>
<evidence type="ECO:0000256" key="2">
    <source>
        <dbReference type="ARBA" id="ARBA00023015"/>
    </source>
</evidence>
<dbReference type="Gene3D" id="1.10.10.200">
    <property type="match status" value="1"/>
</dbReference>
<dbReference type="Proteomes" id="UP000230007">
    <property type="component" value="Unassembled WGS sequence"/>
</dbReference>